<dbReference type="PANTHER" id="PTHR39168:SF1">
    <property type="entry name" value="TRANSCRIPTIONAL REGULATORY PROTEIN"/>
    <property type="match status" value="1"/>
</dbReference>
<dbReference type="Pfam" id="PF12840">
    <property type="entry name" value="HTH_20"/>
    <property type="match status" value="1"/>
</dbReference>
<evidence type="ECO:0000313" key="3">
    <source>
        <dbReference type="Proteomes" id="UP000277007"/>
    </source>
</evidence>
<evidence type="ECO:0000313" key="2">
    <source>
        <dbReference type="EMBL" id="RTR20192.1"/>
    </source>
</evidence>
<dbReference type="PROSITE" id="PS50987">
    <property type="entry name" value="HTH_ARSR_2"/>
    <property type="match status" value="1"/>
</dbReference>
<dbReference type="RefSeq" id="WP_126615331.1">
    <property type="nucleotide sequence ID" value="NZ_JBHUCY010000033.1"/>
</dbReference>
<dbReference type="GO" id="GO:0010288">
    <property type="term" value="P:response to lead ion"/>
    <property type="evidence" value="ECO:0007669"/>
    <property type="project" value="TreeGrafter"/>
</dbReference>
<dbReference type="PRINTS" id="PR00778">
    <property type="entry name" value="HTHARSR"/>
</dbReference>
<sequence>MSTIASGNAIATVAALIGDPARANMLAALMGGQALTAGELAWHGGISASTASGHLAKLAESGLLTVEKQGRHRYYRLSSVDVAQAMEALMVLTGKGPKRHRPVGPRDEALRAARTCYDHLAGRLGIALTDALCARNHVHLADGVGVVTPEGERLFRDFGVDVTSGGAGQRPLCRACFDWSERRHHLAGRLGAGLLDRALALGWLARSPDSRAVTVTAEGERGFVDMFGVVDQWRGAR</sequence>
<feature type="domain" description="HTH arsR-type" evidence="1">
    <location>
        <begin position="1"/>
        <end position="97"/>
    </location>
</feature>
<dbReference type="GO" id="GO:0097063">
    <property type="term" value="F:cadmium ion sensor activity"/>
    <property type="evidence" value="ECO:0007669"/>
    <property type="project" value="TreeGrafter"/>
</dbReference>
<dbReference type="InterPro" id="IPR052543">
    <property type="entry name" value="HTH_Metal-responsive_Reg"/>
</dbReference>
<dbReference type="OrthoDB" id="9797716at2"/>
<dbReference type="NCBIfam" id="NF033788">
    <property type="entry name" value="HTH_metalloreg"/>
    <property type="match status" value="1"/>
</dbReference>
<dbReference type="GO" id="GO:0003700">
    <property type="term" value="F:DNA-binding transcription factor activity"/>
    <property type="evidence" value="ECO:0007669"/>
    <property type="project" value="InterPro"/>
</dbReference>
<dbReference type="SUPFAM" id="SSF46785">
    <property type="entry name" value="Winged helix' DNA-binding domain"/>
    <property type="match status" value="1"/>
</dbReference>
<proteinExistence type="predicted"/>
<dbReference type="GO" id="GO:0046686">
    <property type="term" value="P:response to cadmium ion"/>
    <property type="evidence" value="ECO:0007669"/>
    <property type="project" value="TreeGrafter"/>
</dbReference>
<evidence type="ECO:0000259" key="1">
    <source>
        <dbReference type="PROSITE" id="PS50987"/>
    </source>
</evidence>
<dbReference type="SMART" id="SM00418">
    <property type="entry name" value="HTH_ARSR"/>
    <property type="match status" value="1"/>
</dbReference>
<dbReference type="InterPro" id="IPR011991">
    <property type="entry name" value="ArsR-like_HTH"/>
</dbReference>
<dbReference type="InterPro" id="IPR036388">
    <property type="entry name" value="WH-like_DNA-bd_sf"/>
</dbReference>
<protein>
    <submittedName>
        <fullName evidence="2">Transcriptional regulator</fullName>
    </submittedName>
</protein>
<accession>A0A431VIF0</accession>
<dbReference type="AlphaFoldDB" id="A0A431VIF0"/>
<organism evidence="2 3">
    <name type="scientific">Azospirillum griseum</name>
    <dbReference type="NCBI Taxonomy" id="2496639"/>
    <lineage>
        <taxon>Bacteria</taxon>
        <taxon>Pseudomonadati</taxon>
        <taxon>Pseudomonadota</taxon>
        <taxon>Alphaproteobacteria</taxon>
        <taxon>Rhodospirillales</taxon>
        <taxon>Azospirillaceae</taxon>
        <taxon>Azospirillum</taxon>
    </lineage>
</organism>
<dbReference type="Proteomes" id="UP000277007">
    <property type="component" value="Unassembled WGS sequence"/>
</dbReference>
<dbReference type="Gene3D" id="1.10.10.10">
    <property type="entry name" value="Winged helix-like DNA-binding domain superfamily/Winged helix DNA-binding domain"/>
    <property type="match status" value="1"/>
</dbReference>
<dbReference type="PANTHER" id="PTHR39168">
    <property type="entry name" value="TRANSCRIPTIONAL REGULATOR-RELATED"/>
    <property type="match status" value="1"/>
</dbReference>
<name>A0A431VIF0_9PROT</name>
<dbReference type="GO" id="GO:0032791">
    <property type="term" value="F:lead ion binding"/>
    <property type="evidence" value="ECO:0007669"/>
    <property type="project" value="TreeGrafter"/>
</dbReference>
<dbReference type="EMBL" id="RXMA01000009">
    <property type="protein sequence ID" value="RTR20192.1"/>
    <property type="molecule type" value="Genomic_DNA"/>
</dbReference>
<gene>
    <name evidence="2" type="ORF">EJ903_11670</name>
</gene>
<dbReference type="CDD" id="cd00090">
    <property type="entry name" value="HTH_ARSR"/>
    <property type="match status" value="1"/>
</dbReference>
<comment type="caution">
    <text evidence="2">The sequence shown here is derived from an EMBL/GenBank/DDBJ whole genome shotgun (WGS) entry which is preliminary data.</text>
</comment>
<reference evidence="2 3" key="1">
    <citation type="submission" date="2018-12" db="EMBL/GenBank/DDBJ databases">
        <authorList>
            <person name="Yang Y."/>
        </authorList>
    </citation>
    <scope>NUCLEOTIDE SEQUENCE [LARGE SCALE GENOMIC DNA]</scope>
    <source>
        <strain evidence="2 3">L-25-5w-1</strain>
    </source>
</reference>
<dbReference type="GO" id="GO:0003677">
    <property type="term" value="F:DNA binding"/>
    <property type="evidence" value="ECO:0007669"/>
    <property type="project" value="TreeGrafter"/>
</dbReference>
<keyword evidence="3" id="KW-1185">Reference proteome</keyword>
<dbReference type="InterPro" id="IPR001845">
    <property type="entry name" value="HTH_ArsR_DNA-bd_dom"/>
</dbReference>
<dbReference type="InterPro" id="IPR036390">
    <property type="entry name" value="WH_DNA-bd_sf"/>
</dbReference>